<comment type="miscellaneous">
    <text evidence="9">The a and c carboxylates of cobyrinate are activated for nucleophilic attack via formation of a phosphorylated intermediate by ATP. CbiA catalyzes first the amidation of the c-carboxylate, and then that of the a-carboxylate.</text>
</comment>
<comment type="catalytic activity">
    <reaction evidence="9">
        <text>cob(II)yrinate + 2 L-glutamine + 2 ATP + 2 H2O = cob(II)yrinate a,c diamide + 2 L-glutamate + 2 ADP + 2 phosphate + 2 H(+)</text>
        <dbReference type="Rhea" id="RHEA:26289"/>
        <dbReference type="ChEBI" id="CHEBI:15377"/>
        <dbReference type="ChEBI" id="CHEBI:15378"/>
        <dbReference type="ChEBI" id="CHEBI:29985"/>
        <dbReference type="ChEBI" id="CHEBI:30616"/>
        <dbReference type="ChEBI" id="CHEBI:43474"/>
        <dbReference type="ChEBI" id="CHEBI:58359"/>
        <dbReference type="ChEBI" id="CHEBI:58537"/>
        <dbReference type="ChEBI" id="CHEBI:58894"/>
        <dbReference type="ChEBI" id="CHEBI:456216"/>
        <dbReference type="EC" id="6.3.5.11"/>
    </reaction>
</comment>
<organism evidence="12 13">
    <name type="scientific">Pigmentiphaga aceris</name>
    <dbReference type="NCBI Taxonomy" id="1940612"/>
    <lineage>
        <taxon>Bacteria</taxon>
        <taxon>Pseudomonadati</taxon>
        <taxon>Pseudomonadota</taxon>
        <taxon>Betaproteobacteria</taxon>
        <taxon>Burkholderiales</taxon>
        <taxon>Alcaligenaceae</taxon>
        <taxon>Pigmentiphaga</taxon>
    </lineage>
</organism>
<comment type="similarity">
    <text evidence="9">Belongs to the CobB/CbiA family.</text>
</comment>
<evidence type="ECO:0000256" key="7">
    <source>
        <dbReference type="ARBA" id="ARBA00022842"/>
    </source>
</evidence>
<dbReference type="Gene3D" id="3.40.50.880">
    <property type="match status" value="1"/>
</dbReference>
<dbReference type="AlphaFoldDB" id="A0A5C0B6C9"/>
<keyword evidence="4 9" id="KW-0436">Ligase</keyword>
<keyword evidence="6 9" id="KW-0067">ATP-binding</keyword>
<dbReference type="EC" id="6.3.5.11" evidence="9"/>
<dbReference type="InterPro" id="IPR002586">
    <property type="entry name" value="CobQ/CobB/MinD/ParA_Nub-bd_dom"/>
</dbReference>
<evidence type="ECO:0000256" key="5">
    <source>
        <dbReference type="ARBA" id="ARBA00022741"/>
    </source>
</evidence>
<reference evidence="12 13" key="1">
    <citation type="submission" date="2019-08" db="EMBL/GenBank/DDBJ databases">
        <title>Amphibian skin-associated Pigmentiphaga: genome sequence and occurrence across geography and hosts.</title>
        <authorList>
            <person name="Bletz M.C."/>
            <person name="Bunk B."/>
            <person name="Sproeer C."/>
            <person name="Biwer P."/>
            <person name="Reiter S."/>
            <person name="Rabemananjara F.C.E."/>
            <person name="Schulz S."/>
            <person name="Overmann J."/>
            <person name="Vences M."/>
        </authorList>
    </citation>
    <scope>NUCLEOTIDE SEQUENCE [LARGE SCALE GENOMIC DNA]</scope>
    <source>
        <strain evidence="12 13">Mada1488</strain>
    </source>
</reference>
<dbReference type="Pfam" id="PF07685">
    <property type="entry name" value="GATase_3"/>
    <property type="match status" value="1"/>
</dbReference>
<dbReference type="CDD" id="cd03130">
    <property type="entry name" value="GATase1_CobB"/>
    <property type="match status" value="1"/>
</dbReference>
<protein>
    <recommendedName>
        <fullName evidence="9">Cobyrinate a,c-diamide synthase</fullName>
        <ecNumber evidence="9">6.3.5.11</ecNumber>
    </recommendedName>
    <alternativeName>
        <fullName evidence="9">Cobyrinic acid a,c-diamide synthetase</fullName>
    </alternativeName>
</protein>
<evidence type="ECO:0000256" key="3">
    <source>
        <dbReference type="ARBA" id="ARBA00022573"/>
    </source>
</evidence>
<keyword evidence="3 9" id="KW-0169">Cobalamin biosynthesis</keyword>
<proteinExistence type="inferred from homology"/>
<feature type="domain" description="CobB/CobQ-like glutamine amidotransferase" evidence="11">
    <location>
        <begin position="243"/>
        <end position="424"/>
    </location>
</feature>
<evidence type="ECO:0000259" key="10">
    <source>
        <dbReference type="Pfam" id="PF01656"/>
    </source>
</evidence>
<comment type="similarity">
    <text evidence="2">Belongs to the CobB/CobQ family. CobQ subfamily.</text>
</comment>
<dbReference type="PROSITE" id="PS51274">
    <property type="entry name" value="GATASE_COBBQ"/>
    <property type="match status" value="1"/>
</dbReference>
<dbReference type="NCBIfam" id="NF002204">
    <property type="entry name" value="PRK01077.1"/>
    <property type="match status" value="1"/>
</dbReference>
<evidence type="ECO:0000256" key="4">
    <source>
        <dbReference type="ARBA" id="ARBA00022598"/>
    </source>
</evidence>
<dbReference type="GO" id="GO:0042242">
    <property type="term" value="F:cobyrinic acid a,c-diamide synthase activity"/>
    <property type="evidence" value="ECO:0007669"/>
    <property type="project" value="UniProtKB-UniRule"/>
</dbReference>
<dbReference type="Gene3D" id="3.40.50.300">
    <property type="entry name" value="P-loop containing nucleotide triphosphate hydrolases"/>
    <property type="match status" value="2"/>
</dbReference>
<dbReference type="KEGG" id="pacr:FXN63_26315"/>
<dbReference type="Pfam" id="PF01656">
    <property type="entry name" value="CbiA"/>
    <property type="match status" value="1"/>
</dbReference>
<sequence length="459" mass="48472">MSLTRPASTCRAVLISAIASGQGKTTVTAALARRLVREGKRVRVFKTGPDFLDPMLLARASGAPVHPLDLWMVGVEASRQRLADAARDADVILVEGVMGLYDGKPSSADLARAFGLPVLLVVDASAMAQTVGAVVCGLRDYGPCKVLGVIANRVASSGHATMVAESLRDVALVATLPRQTASLPERHLGLVQADEVADLDALLDTLADALVLRDGVDNWPLLQFDAAEDRHSNQHSALLTGKTIAIARDAAFAFVYPANIDCLHALGADIVFFSPLADDAIPANADAVYLPGGYPELHAETLADAHAWRASIREADAAGMPILAECGGMMALADMLVDAQGVSWPMAGVLTGTVRMQTKLAGLGMQSLPTAHGHVRGHTFHYSRFDTSLVPHAHTTRQRDGSAGEAVYLRGALHASYFHAYFPSQPHAIAALLGADLTMPMTMTTHAMPDAITNHKANP</sequence>
<evidence type="ECO:0000256" key="2">
    <source>
        <dbReference type="ARBA" id="ARBA00006205"/>
    </source>
</evidence>
<dbReference type="NCBIfam" id="TIGR00379">
    <property type="entry name" value="cobB"/>
    <property type="match status" value="1"/>
</dbReference>
<dbReference type="OrthoDB" id="9764035at2"/>
<dbReference type="PANTHER" id="PTHR43873">
    <property type="entry name" value="COBYRINATE A,C-DIAMIDE SYNTHASE"/>
    <property type="match status" value="1"/>
</dbReference>
<evidence type="ECO:0000256" key="9">
    <source>
        <dbReference type="HAMAP-Rule" id="MF_00027"/>
    </source>
</evidence>
<keyword evidence="5 9" id="KW-0547">Nucleotide-binding</keyword>
<feature type="domain" description="CobQ/CobB/MinD/ParA nucleotide binding" evidence="10">
    <location>
        <begin position="14"/>
        <end position="180"/>
    </location>
</feature>
<evidence type="ECO:0000259" key="11">
    <source>
        <dbReference type="Pfam" id="PF07685"/>
    </source>
</evidence>
<name>A0A5C0B6C9_9BURK</name>
<dbReference type="InterPro" id="IPR029062">
    <property type="entry name" value="Class_I_gatase-like"/>
</dbReference>
<dbReference type="UniPathway" id="UPA00148">
    <property type="reaction ID" value="UER00231"/>
</dbReference>
<dbReference type="InterPro" id="IPR011698">
    <property type="entry name" value="GATase_3"/>
</dbReference>
<keyword evidence="13" id="KW-1185">Reference proteome</keyword>
<evidence type="ECO:0000256" key="8">
    <source>
        <dbReference type="ARBA" id="ARBA00022962"/>
    </source>
</evidence>
<dbReference type="GO" id="GO:0009236">
    <property type="term" value="P:cobalamin biosynthetic process"/>
    <property type="evidence" value="ECO:0007669"/>
    <property type="project" value="UniProtKB-UniRule"/>
</dbReference>
<gene>
    <name evidence="9" type="primary">cbiA</name>
    <name evidence="12" type="ORF">FXN63_26315</name>
</gene>
<dbReference type="Proteomes" id="UP000325161">
    <property type="component" value="Chromosome"/>
</dbReference>
<dbReference type="RefSeq" id="WP_148818630.1">
    <property type="nucleotide sequence ID" value="NZ_CP043046.1"/>
</dbReference>
<keyword evidence="7 9" id="KW-0460">Magnesium</keyword>
<dbReference type="PANTHER" id="PTHR43873:SF1">
    <property type="entry name" value="COBYRINATE A,C-DIAMIDE SYNTHASE"/>
    <property type="match status" value="1"/>
</dbReference>
<comment type="cofactor">
    <cofactor evidence="1 9">
        <name>Mg(2+)</name>
        <dbReference type="ChEBI" id="CHEBI:18420"/>
    </cofactor>
</comment>
<evidence type="ECO:0000256" key="6">
    <source>
        <dbReference type="ARBA" id="ARBA00022840"/>
    </source>
</evidence>
<keyword evidence="8 9" id="KW-0315">Glutamine amidotransferase</keyword>
<evidence type="ECO:0000313" key="12">
    <source>
        <dbReference type="EMBL" id="QEI08970.1"/>
    </source>
</evidence>
<evidence type="ECO:0000256" key="1">
    <source>
        <dbReference type="ARBA" id="ARBA00001946"/>
    </source>
</evidence>
<comment type="function">
    <text evidence="9">Catalyzes the ATP-dependent amidation of the two carboxylate groups at positions a and c of cobyrinate, using either L-glutamine or ammonia as the nitrogen source.</text>
</comment>
<dbReference type="InterPro" id="IPR004484">
    <property type="entry name" value="CbiA/CobB_synth"/>
</dbReference>
<comment type="domain">
    <text evidence="9">Comprises of two domains. The C-terminal domain contains the binding site for glutamine and catalyzes the hydrolysis of this substrate to glutamate and ammonia. The N-terminal domain is anticipated to bind ATP and cobyrinate and catalyzes the ultimate synthesis of the diamide product. The ammonia produced via the glutaminase domain is probably translocated to the adjacent domain via a molecular tunnel, where it reacts with an activated intermediate.</text>
</comment>
<dbReference type="InterPro" id="IPR027417">
    <property type="entry name" value="P-loop_NTPase"/>
</dbReference>
<accession>A0A5C0B6C9</accession>
<dbReference type="SUPFAM" id="SSF52317">
    <property type="entry name" value="Class I glutamine amidotransferase-like"/>
    <property type="match status" value="1"/>
</dbReference>
<dbReference type="SUPFAM" id="SSF52540">
    <property type="entry name" value="P-loop containing nucleoside triphosphate hydrolases"/>
    <property type="match status" value="1"/>
</dbReference>
<feature type="site" description="Increases nucleophilicity of active site Cys" evidence="9">
    <location>
        <position position="419"/>
    </location>
</feature>
<comment type="pathway">
    <text evidence="9">Cofactor biosynthesis; adenosylcobalamin biosynthesis; cob(II)yrinate a,c-diamide from sirohydrochlorin (anaerobic route): step 10/10.</text>
</comment>
<dbReference type="HAMAP" id="MF_00027">
    <property type="entry name" value="CobB_CbiA"/>
    <property type="match status" value="1"/>
</dbReference>
<dbReference type="GO" id="GO:0005524">
    <property type="term" value="F:ATP binding"/>
    <property type="evidence" value="ECO:0007669"/>
    <property type="project" value="UniProtKB-UniRule"/>
</dbReference>
<evidence type="ECO:0000313" key="13">
    <source>
        <dbReference type="Proteomes" id="UP000325161"/>
    </source>
</evidence>
<feature type="active site" description="Nucleophile" evidence="9">
    <location>
        <position position="326"/>
    </location>
</feature>
<dbReference type="EMBL" id="CP043046">
    <property type="protein sequence ID" value="QEI08970.1"/>
    <property type="molecule type" value="Genomic_DNA"/>
</dbReference>